<name>A0A4R3JBN1_9RHOB</name>
<dbReference type="Proteomes" id="UP000295696">
    <property type="component" value="Unassembled WGS sequence"/>
</dbReference>
<protein>
    <recommendedName>
        <fullName evidence="3">Transposase IS116/IS110/IS902 family protein</fullName>
    </recommendedName>
</protein>
<evidence type="ECO:0008006" key="3">
    <source>
        <dbReference type="Google" id="ProtNLM"/>
    </source>
</evidence>
<proteinExistence type="predicted"/>
<evidence type="ECO:0000313" key="2">
    <source>
        <dbReference type="Proteomes" id="UP000295696"/>
    </source>
</evidence>
<dbReference type="AlphaFoldDB" id="A0A4R3JBN1"/>
<reference evidence="1 2" key="1">
    <citation type="submission" date="2019-03" db="EMBL/GenBank/DDBJ databases">
        <title>Genomic Encyclopedia of Type Strains, Phase IV (KMG-IV): sequencing the most valuable type-strain genomes for metagenomic binning, comparative biology and taxonomic classification.</title>
        <authorList>
            <person name="Goeker M."/>
        </authorList>
    </citation>
    <scope>NUCLEOTIDE SEQUENCE [LARGE SCALE GENOMIC DNA]</scope>
    <source>
        <strain evidence="1 2">DSM 104836</strain>
    </source>
</reference>
<evidence type="ECO:0000313" key="1">
    <source>
        <dbReference type="EMBL" id="TCS62715.1"/>
    </source>
</evidence>
<dbReference type="EMBL" id="SLZU01000008">
    <property type="protein sequence ID" value="TCS62715.1"/>
    <property type="molecule type" value="Genomic_DNA"/>
</dbReference>
<gene>
    <name evidence="1" type="ORF">EDD52_1089</name>
</gene>
<accession>A0A4R3JBN1</accession>
<keyword evidence="2" id="KW-1185">Reference proteome</keyword>
<organism evidence="1 2">
    <name type="scientific">Primorskyibacter sedentarius</name>
    <dbReference type="NCBI Taxonomy" id="745311"/>
    <lineage>
        <taxon>Bacteria</taxon>
        <taxon>Pseudomonadati</taxon>
        <taxon>Pseudomonadota</taxon>
        <taxon>Alphaproteobacteria</taxon>
        <taxon>Rhodobacterales</taxon>
        <taxon>Roseobacteraceae</taxon>
        <taxon>Primorskyibacter</taxon>
    </lineage>
</organism>
<sequence>MPTLCAIRYNRTVQAKFEDLVRTGKPRKVAVTAVMRKLVVLAKALIKDGRKWAQEPA</sequence>
<comment type="caution">
    <text evidence="1">The sequence shown here is derived from an EMBL/GenBank/DDBJ whole genome shotgun (WGS) entry which is preliminary data.</text>
</comment>